<dbReference type="GO" id="GO:0003824">
    <property type="term" value="F:catalytic activity"/>
    <property type="evidence" value="ECO:0007669"/>
    <property type="project" value="InterPro"/>
</dbReference>
<dbReference type="InterPro" id="IPR053137">
    <property type="entry name" value="NLR-like"/>
</dbReference>
<dbReference type="Gene3D" id="3.40.50.1580">
    <property type="entry name" value="Nucleoside phosphorylase domain"/>
    <property type="match status" value="1"/>
</dbReference>
<name>A0A5N7DLS7_9EURO</name>
<dbReference type="InterPro" id="IPR000845">
    <property type="entry name" value="Nucleoside_phosphorylase_d"/>
</dbReference>
<dbReference type="InterPro" id="IPR035994">
    <property type="entry name" value="Nucleoside_phosphorylase_sf"/>
</dbReference>
<dbReference type="AlphaFoldDB" id="A0A5N7DLS7"/>
<evidence type="ECO:0000313" key="2">
    <source>
        <dbReference type="EMBL" id="KAE8407402.1"/>
    </source>
</evidence>
<dbReference type="Proteomes" id="UP000325579">
    <property type="component" value="Unassembled WGS sequence"/>
</dbReference>
<dbReference type="OrthoDB" id="1577640at2759"/>
<accession>A0A5N7DLS7</accession>
<dbReference type="RefSeq" id="XP_031944721.1">
    <property type="nucleotide sequence ID" value="XM_032086444.1"/>
</dbReference>
<dbReference type="GeneID" id="43671135"/>
<protein>
    <submittedName>
        <fullName evidence="2">Nucleoside phosphorylase domain-containing protein</fullName>
    </submittedName>
</protein>
<reference evidence="2 3" key="1">
    <citation type="submission" date="2019-04" db="EMBL/GenBank/DDBJ databases">
        <authorList>
            <consortium name="DOE Joint Genome Institute"/>
            <person name="Mondo S."/>
            <person name="Kjaerbolling I."/>
            <person name="Vesth T."/>
            <person name="Frisvad J.C."/>
            <person name="Nybo J.L."/>
            <person name="Theobald S."/>
            <person name="Kildgaard S."/>
            <person name="Isbrandt T."/>
            <person name="Kuo A."/>
            <person name="Sato A."/>
            <person name="Lyhne E.K."/>
            <person name="Kogle M.E."/>
            <person name="Wiebenga A."/>
            <person name="Kun R.S."/>
            <person name="Lubbers R.J."/>
            <person name="Makela M.R."/>
            <person name="Barry K."/>
            <person name="Chovatia M."/>
            <person name="Clum A."/>
            <person name="Daum C."/>
            <person name="Haridas S."/>
            <person name="He G."/>
            <person name="LaButti K."/>
            <person name="Lipzen A."/>
            <person name="Riley R."/>
            <person name="Salamov A."/>
            <person name="Simmons B.A."/>
            <person name="Magnuson J.K."/>
            <person name="Henrissat B."/>
            <person name="Mortensen U.H."/>
            <person name="Larsen T.O."/>
            <person name="Devries R.P."/>
            <person name="Grigoriev I.V."/>
            <person name="Machida M."/>
            <person name="Baker S.E."/>
            <person name="Andersen M.R."/>
            <person name="Cantor M.N."/>
            <person name="Hua S.X."/>
        </authorList>
    </citation>
    <scope>NUCLEOTIDE SEQUENCE [LARGE SCALE GENOMIC DNA]</scope>
    <source>
        <strain evidence="2 3">CBS 119388</strain>
    </source>
</reference>
<gene>
    <name evidence="2" type="ORF">BDV37DRAFT_279935</name>
</gene>
<dbReference type="GO" id="GO:0009116">
    <property type="term" value="P:nucleoside metabolic process"/>
    <property type="evidence" value="ECO:0007669"/>
    <property type="project" value="InterPro"/>
</dbReference>
<proteinExistence type="predicted"/>
<feature type="domain" description="Nucleoside phosphorylase" evidence="1">
    <location>
        <begin position="259"/>
        <end position="342"/>
    </location>
</feature>
<dbReference type="PANTHER" id="PTHR46082">
    <property type="entry name" value="ATP/GTP-BINDING PROTEIN-RELATED"/>
    <property type="match status" value="1"/>
</dbReference>
<dbReference type="PANTHER" id="PTHR46082:SF11">
    <property type="entry name" value="AAA+ ATPASE DOMAIN-CONTAINING PROTEIN-RELATED"/>
    <property type="match status" value="1"/>
</dbReference>
<sequence>MGKRPLDLIDVEESENDTKKIKGHIVSGPEAGRSPYSNEEYTIGWVPTDSIDMAAAKGMLDEEHGDPQTPPQEADHNAYLLVSMRRFRVVIACLPKDELGASSAAAVARAILFTFPNIRVGLTVGVGAGIPYYDDNETRDIRLGDVVIGSDRGSSGAIVYDFGKWLPDGSFKNMYALDRPPRPLRTTLARMEAEHQTRENRICEYIDGMLLKYPHMRMKGFAHPGSPNDRLFREDYCHVGGRSCAGCDPSQQIHREDRLDTSPEIHYGIVATGSAVVKDAPTREQIKQRHGAICLEMEAAGLINNFPCIVIRGISNYADSHKNDQWHAYAVATAAACAKKLLGFVQLTTLEAEPKGKDVLQILNNGKSRPLISSLYLSRDSNIAKVSHEVSQISTHLTHIKLLKKRTEMLKRPG</sequence>
<evidence type="ECO:0000313" key="3">
    <source>
        <dbReference type="Proteomes" id="UP000325579"/>
    </source>
</evidence>
<dbReference type="SUPFAM" id="SSF53167">
    <property type="entry name" value="Purine and uridine phosphorylases"/>
    <property type="match status" value="1"/>
</dbReference>
<dbReference type="Pfam" id="PF01048">
    <property type="entry name" value="PNP_UDP_1"/>
    <property type="match status" value="1"/>
</dbReference>
<dbReference type="EMBL" id="ML736748">
    <property type="protein sequence ID" value="KAE8407402.1"/>
    <property type="molecule type" value="Genomic_DNA"/>
</dbReference>
<organism evidence="2 3">
    <name type="scientific">Aspergillus pseudonomiae</name>
    <dbReference type="NCBI Taxonomy" id="1506151"/>
    <lineage>
        <taxon>Eukaryota</taxon>
        <taxon>Fungi</taxon>
        <taxon>Dikarya</taxon>
        <taxon>Ascomycota</taxon>
        <taxon>Pezizomycotina</taxon>
        <taxon>Eurotiomycetes</taxon>
        <taxon>Eurotiomycetidae</taxon>
        <taxon>Eurotiales</taxon>
        <taxon>Aspergillaceae</taxon>
        <taxon>Aspergillus</taxon>
        <taxon>Aspergillus subgen. Circumdati</taxon>
    </lineage>
</organism>
<evidence type="ECO:0000259" key="1">
    <source>
        <dbReference type="Pfam" id="PF01048"/>
    </source>
</evidence>
<keyword evidence="3" id="KW-1185">Reference proteome</keyword>